<evidence type="ECO:0000256" key="1">
    <source>
        <dbReference type="ARBA" id="ARBA00007265"/>
    </source>
</evidence>
<evidence type="ECO:0000256" key="3">
    <source>
        <dbReference type="ARBA" id="ARBA00022884"/>
    </source>
</evidence>
<evidence type="ECO:0000313" key="7">
    <source>
        <dbReference type="Proteomes" id="UP000355283"/>
    </source>
</evidence>
<dbReference type="Gene3D" id="3.30.460.10">
    <property type="entry name" value="Beta Polymerase, domain 2"/>
    <property type="match status" value="1"/>
</dbReference>
<dbReference type="EMBL" id="SDOX01000021">
    <property type="protein sequence ID" value="TFJ83952.1"/>
    <property type="molecule type" value="Genomic_DNA"/>
</dbReference>
<reference evidence="6 7" key="1">
    <citation type="submission" date="2019-01" db="EMBL/GenBank/DDBJ databases">
        <title>Nuclear Genome Assembly of the Microalgal Biofuel strain Nannochloropsis salina CCMP1776.</title>
        <authorList>
            <person name="Hovde B."/>
        </authorList>
    </citation>
    <scope>NUCLEOTIDE SEQUENCE [LARGE SCALE GENOMIC DNA]</scope>
    <source>
        <strain evidence="6 7">CCMP1776</strain>
    </source>
</reference>
<protein>
    <recommendedName>
        <fullName evidence="5">Poly A polymerase head domain-containing protein</fullName>
    </recommendedName>
</protein>
<keyword evidence="3 4" id="KW-0694">RNA-binding</keyword>
<dbReference type="Gene3D" id="1.10.3090.10">
    <property type="entry name" value="cca-adding enzyme, domain 2"/>
    <property type="match status" value="1"/>
</dbReference>
<keyword evidence="2 4" id="KW-0808">Transferase</keyword>
<keyword evidence="7" id="KW-1185">Reference proteome</keyword>
<dbReference type="GO" id="GO:0001680">
    <property type="term" value="P:tRNA 3'-terminal CCA addition"/>
    <property type="evidence" value="ECO:0007669"/>
    <property type="project" value="TreeGrafter"/>
</dbReference>
<dbReference type="Pfam" id="PF01743">
    <property type="entry name" value="PolyA_pol"/>
    <property type="match status" value="1"/>
</dbReference>
<dbReference type="CDD" id="cd05398">
    <property type="entry name" value="NT_ClassII-CCAase"/>
    <property type="match status" value="1"/>
</dbReference>
<dbReference type="FunFam" id="3.30.460.10:FF:000019">
    <property type="entry name" value="tRNA nucleotidyltransferase cca2"/>
    <property type="match status" value="1"/>
</dbReference>
<organism evidence="6 7">
    <name type="scientific">Nannochloropsis salina CCMP1776</name>
    <dbReference type="NCBI Taxonomy" id="1027361"/>
    <lineage>
        <taxon>Eukaryota</taxon>
        <taxon>Sar</taxon>
        <taxon>Stramenopiles</taxon>
        <taxon>Ochrophyta</taxon>
        <taxon>Eustigmatophyceae</taxon>
        <taxon>Eustigmatales</taxon>
        <taxon>Monodopsidaceae</taxon>
        <taxon>Microchloropsis</taxon>
        <taxon>Microchloropsis salina</taxon>
    </lineage>
</organism>
<dbReference type="PANTHER" id="PTHR13734">
    <property type="entry name" value="TRNA-NUCLEOTIDYLTRANSFERASE"/>
    <property type="match status" value="1"/>
</dbReference>
<dbReference type="GO" id="GO:0003723">
    <property type="term" value="F:RNA binding"/>
    <property type="evidence" value="ECO:0007669"/>
    <property type="project" value="UniProtKB-KW"/>
</dbReference>
<evidence type="ECO:0000256" key="2">
    <source>
        <dbReference type="ARBA" id="ARBA00022679"/>
    </source>
</evidence>
<dbReference type="SUPFAM" id="SSF81301">
    <property type="entry name" value="Nucleotidyltransferase"/>
    <property type="match status" value="1"/>
</dbReference>
<dbReference type="GO" id="GO:0052927">
    <property type="term" value="F:CC tRNA cytidylyltransferase activity"/>
    <property type="evidence" value="ECO:0007669"/>
    <property type="project" value="TreeGrafter"/>
</dbReference>
<dbReference type="GO" id="GO:0005739">
    <property type="term" value="C:mitochondrion"/>
    <property type="evidence" value="ECO:0007669"/>
    <property type="project" value="UniProtKB-ARBA"/>
</dbReference>
<dbReference type="Proteomes" id="UP000355283">
    <property type="component" value="Unassembled WGS sequence"/>
</dbReference>
<dbReference type="SUPFAM" id="SSF81891">
    <property type="entry name" value="Poly A polymerase C-terminal region-like"/>
    <property type="match status" value="1"/>
</dbReference>
<dbReference type="GO" id="GO:0052929">
    <property type="term" value="F:ATP:3'-cytidine-cytidine-tRNA adenylyltransferase activity"/>
    <property type="evidence" value="ECO:0007669"/>
    <property type="project" value="TreeGrafter"/>
</dbReference>
<gene>
    <name evidence="6" type="ORF">NSK_005047</name>
</gene>
<comment type="caution">
    <text evidence="6">The sequence shown here is derived from an EMBL/GenBank/DDBJ whole genome shotgun (WGS) entry which is preliminary data.</text>
</comment>
<dbReference type="InterPro" id="IPR002646">
    <property type="entry name" value="PolA_pol_head_dom"/>
</dbReference>
<dbReference type="OrthoDB" id="445712at2759"/>
<proteinExistence type="inferred from homology"/>
<evidence type="ECO:0000259" key="5">
    <source>
        <dbReference type="Pfam" id="PF01743"/>
    </source>
</evidence>
<dbReference type="PANTHER" id="PTHR13734:SF5">
    <property type="entry name" value="CCA TRNA NUCLEOTIDYLTRANSFERASE, MITOCHONDRIAL"/>
    <property type="match status" value="1"/>
</dbReference>
<name>A0A4D9CXD5_9STRA</name>
<comment type="similarity">
    <text evidence="1 4">Belongs to the tRNA nucleotidyltransferase/poly(A) polymerase family.</text>
</comment>
<feature type="domain" description="Poly A polymerase head" evidence="5">
    <location>
        <begin position="40"/>
        <end position="172"/>
    </location>
</feature>
<accession>A0A4D9CXD5</accession>
<sequence>MAGSNPTATELPIITLTEVESHLFGLLKEAAAQVGQGTVLRVAGGWVRDKLLGKESDDVDIALDNVSGASFAELLNKYLQDKGLETRSIGVIQANPEQSKHLETARVHVLGHWIDFTNLRTETYRADSRIPEISFGTAVEDASRRDFTINSLFYNLQTELVEDWTGQGLADLLGPAGAIRTPLPALTTFLDDPLRLLRAIRFSSRFALPLDANIVAAAENEELQHALFGKVSRERVGLEVEGILSGKDARPAVALEMLVNLGLSDVVFWMPEEVKTRVLPVGGMEGWAQRGLANVRMANALLMEREKPGIWRDIAEGGTEGSMQGAQGSIQGFMQVVRATSAYMQPRREYRLCFLAAMLAPWEKHCMTEERKPVEKKIGVVQWFVREALKHRAKDAEDLTALFGALDRCQSLTETMGAWSGQARGQEGRKVLKMQPGDACGTRDMERRRSEEQDNRWRAARLEAGRLVRDLKGLWRTGLDVACARECASLKGGENPTTESPSKRVCDISVTLKALYEVSNRYQHTIDAVQDMGLDGIWNLRPLLDGKAVISNLGLPKGPLVGAVMDAQIEWQLQYPGGNAEELTKHLQTLVAEGVLGTRDEDGVTHKARKEKKTGK</sequence>
<evidence type="ECO:0000313" key="6">
    <source>
        <dbReference type="EMBL" id="TFJ83952.1"/>
    </source>
</evidence>
<dbReference type="InterPro" id="IPR043519">
    <property type="entry name" value="NT_sf"/>
</dbReference>
<evidence type="ECO:0000256" key="4">
    <source>
        <dbReference type="RuleBase" id="RU003953"/>
    </source>
</evidence>
<dbReference type="AlphaFoldDB" id="A0A4D9CXD5"/>